<organism evidence="10 11">
    <name type="scientific">Geodermatophilus obscurus (strain ATCC 25078 / DSM 43160 / JCM 3152 / CCUG 61914 / KCC A-0152 / KCTC 9177 / NBRC 13315 / NRRL B-3577 / G-20)</name>
    <dbReference type="NCBI Taxonomy" id="526225"/>
    <lineage>
        <taxon>Bacteria</taxon>
        <taxon>Bacillati</taxon>
        <taxon>Actinomycetota</taxon>
        <taxon>Actinomycetes</taxon>
        <taxon>Geodermatophilales</taxon>
        <taxon>Geodermatophilaceae</taxon>
        <taxon>Geodermatophilus</taxon>
    </lineage>
</organism>
<reference evidence="10 11" key="1">
    <citation type="journal article" date="2010" name="Stand. Genomic Sci.">
        <title>Complete genome sequence of Geodermatophilus obscurus type strain (G-20).</title>
        <authorList>
            <person name="Ivanova N."/>
            <person name="Sikorski J."/>
            <person name="Jando M."/>
            <person name="Munk C."/>
            <person name="Lapidus A."/>
            <person name="Glavina Del Rio T."/>
            <person name="Copeland A."/>
            <person name="Tice H."/>
            <person name="Cheng J.-F."/>
            <person name="Lucas S."/>
            <person name="Chen F."/>
            <person name="Nolan M."/>
            <person name="Bruce D."/>
            <person name="Goodwin L."/>
            <person name="Pitluck S."/>
            <person name="Mavromatis K."/>
            <person name="Mikhailova N."/>
            <person name="Pati A."/>
            <person name="Chen A."/>
            <person name="Palaniappan K."/>
            <person name="Land M."/>
            <person name="Hauser L."/>
            <person name="Chang Y.-J."/>
            <person name="Jeffries C.D."/>
            <person name="Meincke L."/>
            <person name="Brettin T."/>
            <person name="Detter J.C."/>
            <person name="Detter J.C."/>
            <person name="Rohde M."/>
            <person name="Goeker M."/>
            <person name="Bristow J."/>
            <person name="Eisen J.A."/>
            <person name="Markowitz V."/>
            <person name="Hugenholtz P."/>
            <person name="Kyrpides N.C."/>
            <person name="Klenk H.-P."/>
        </authorList>
    </citation>
    <scope>NUCLEOTIDE SEQUENCE [LARGE SCALE GENOMIC DNA]</scope>
    <source>
        <strain evidence="11">ATCC 25078 / DSM 43160 / JCM 3152 / KCC A-0152 / KCTC 9177 / NBRC 13315 / NRRL B-3577 / G-20</strain>
    </source>
</reference>
<feature type="region of interest" description="Disordered" evidence="8">
    <location>
        <begin position="379"/>
        <end position="426"/>
    </location>
</feature>
<dbReference type="AlphaFoldDB" id="D2SAT0"/>
<feature type="compositionally biased region" description="Low complexity" evidence="8">
    <location>
        <begin position="394"/>
        <end position="425"/>
    </location>
</feature>
<dbReference type="PROSITE" id="PS50011">
    <property type="entry name" value="PROTEIN_KINASE_DOM"/>
    <property type="match status" value="1"/>
</dbReference>
<dbReference type="Gene3D" id="1.10.510.10">
    <property type="entry name" value="Transferase(Phosphotransferase) domain 1"/>
    <property type="match status" value="1"/>
</dbReference>
<keyword evidence="3" id="KW-0808">Transferase</keyword>
<evidence type="ECO:0000256" key="1">
    <source>
        <dbReference type="ARBA" id="ARBA00012513"/>
    </source>
</evidence>
<feature type="domain" description="Protein kinase" evidence="9">
    <location>
        <begin position="29"/>
        <end position="283"/>
    </location>
</feature>
<proteinExistence type="predicted"/>
<dbReference type="Proteomes" id="UP000001382">
    <property type="component" value="Chromosome"/>
</dbReference>
<dbReference type="InterPro" id="IPR017441">
    <property type="entry name" value="Protein_kinase_ATP_BS"/>
</dbReference>
<dbReference type="GO" id="GO:0004674">
    <property type="term" value="F:protein serine/threonine kinase activity"/>
    <property type="evidence" value="ECO:0007669"/>
    <property type="project" value="UniProtKB-KW"/>
</dbReference>
<dbReference type="CDD" id="cd14014">
    <property type="entry name" value="STKc_PknB_like"/>
    <property type="match status" value="1"/>
</dbReference>
<dbReference type="EMBL" id="CP001867">
    <property type="protein sequence ID" value="ADB75965.1"/>
    <property type="molecule type" value="Genomic_DNA"/>
</dbReference>
<evidence type="ECO:0000259" key="9">
    <source>
        <dbReference type="PROSITE" id="PS50011"/>
    </source>
</evidence>
<evidence type="ECO:0000256" key="6">
    <source>
        <dbReference type="ARBA" id="ARBA00022840"/>
    </source>
</evidence>
<keyword evidence="2 10" id="KW-0723">Serine/threonine-protein kinase</keyword>
<dbReference type="PANTHER" id="PTHR43289">
    <property type="entry name" value="MITOGEN-ACTIVATED PROTEIN KINASE KINASE KINASE 20-RELATED"/>
    <property type="match status" value="1"/>
</dbReference>
<dbReference type="KEGG" id="gob:Gobs_3363"/>
<dbReference type="eggNOG" id="COG0515">
    <property type="taxonomic scope" value="Bacteria"/>
</dbReference>
<dbReference type="SUPFAM" id="SSF56112">
    <property type="entry name" value="Protein kinase-like (PK-like)"/>
    <property type="match status" value="1"/>
</dbReference>
<accession>D2SAT0</accession>
<evidence type="ECO:0000256" key="8">
    <source>
        <dbReference type="SAM" id="MobiDB-lite"/>
    </source>
</evidence>
<evidence type="ECO:0000256" key="2">
    <source>
        <dbReference type="ARBA" id="ARBA00022527"/>
    </source>
</evidence>
<dbReference type="EC" id="2.7.11.1" evidence="1"/>
<dbReference type="OrthoDB" id="3778994at2"/>
<keyword evidence="5 10" id="KW-0418">Kinase</keyword>
<keyword evidence="6 7" id="KW-0067">ATP-binding</keyword>
<sequence length="566" mass="57331">MDSRSGVIAWPPTVPAMPSPPSAPVVPGYRLEELLGRGGSGEVWRAVPRSGGAPVAVKLLVAGDAERQAREAALLGELDHPHLVRLHEVVHGPRRGGQPRVALVLDLLSGGSLAALLARRGRLRPGEVVTALAPVAAALAHAHERGVVHGDLSPGNVVFTAEGRPVLTDLGVARVLGEEAVGEVTPAYVDPTVARGGAPGPESDVFGVAAAAFHALTGVAPWNAATPADTLRVAADGVLPDLAELAPDAPADLLAVITRGLSPDPHDRGSAAAFALDLRHACRPEPVRLPRAGVPDEELARTGRGPRTELTHQVPGRHRLVPEQVPPDSTGFRARLVASGPLLRRAAVLVGVAAAVALVAQLGGWWGGAPAPEPAALADRAAGTTRAPQPAPGPSAVAPSSAGPSVTAGPSLGAAPKTTAAPAPAVGGGVAAVSEEDWSARLTELYERRAQALSTGSPASLDDVYAPGSSLLAADRGTVSALAAAGEALRGFAPEVVGVTMLDGSAAEGRVTLRVVDRWPAYEVVHAADAGGPALRPMAGRGEAEVRMTLVATAEGWRIASAELVS</sequence>
<dbReference type="InterPro" id="IPR011009">
    <property type="entry name" value="Kinase-like_dom_sf"/>
</dbReference>
<dbReference type="PROSITE" id="PS00107">
    <property type="entry name" value="PROTEIN_KINASE_ATP"/>
    <property type="match status" value="1"/>
</dbReference>
<keyword evidence="4 7" id="KW-0547">Nucleotide-binding</keyword>
<dbReference type="InterPro" id="IPR008266">
    <property type="entry name" value="Tyr_kinase_AS"/>
</dbReference>
<evidence type="ECO:0000256" key="3">
    <source>
        <dbReference type="ARBA" id="ARBA00022679"/>
    </source>
</evidence>
<dbReference type="Pfam" id="PF00069">
    <property type="entry name" value="Pkinase"/>
    <property type="match status" value="1"/>
</dbReference>
<reference evidence="11" key="2">
    <citation type="submission" date="2010-01" db="EMBL/GenBank/DDBJ databases">
        <title>The complete genome of Geodermatophilus obscurus DSM 43160.</title>
        <authorList>
            <consortium name="US DOE Joint Genome Institute (JGI-PGF)"/>
            <person name="Lucas S."/>
            <person name="Copeland A."/>
            <person name="Lapidus A."/>
            <person name="Glavina del Rio T."/>
            <person name="Dalin E."/>
            <person name="Tice H."/>
            <person name="Bruce D."/>
            <person name="Goodwin L."/>
            <person name="Pitluck S."/>
            <person name="Kyrpides N."/>
            <person name="Mavromatis K."/>
            <person name="Ivanova N."/>
            <person name="Munk A.C."/>
            <person name="Brettin T."/>
            <person name="Detter J.C."/>
            <person name="Han C."/>
            <person name="Larimer F."/>
            <person name="Land M."/>
            <person name="Hauser L."/>
            <person name="Markowitz V."/>
            <person name="Cheng J.-F."/>
            <person name="Hugenholtz P."/>
            <person name="Woyke T."/>
            <person name="Wu D."/>
            <person name="Jando M."/>
            <person name="Schneider S."/>
            <person name="Klenk H.-P."/>
            <person name="Eisen J.A."/>
        </authorList>
    </citation>
    <scope>NUCLEOTIDE SEQUENCE [LARGE SCALE GENOMIC DNA]</scope>
    <source>
        <strain evidence="11">ATCC 25078 / DSM 43160 / JCM 3152 / KCC A-0152 / KCTC 9177 / NBRC 13315 / NRRL B-3577 / G-20</strain>
    </source>
</reference>
<protein>
    <recommendedName>
        <fullName evidence="1">non-specific serine/threonine protein kinase</fullName>
        <ecNumber evidence="1">2.7.11.1</ecNumber>
    </recommendedName>
</protein>
<dbReference type="GO" id="GO:0005524">
    <property type="term" value="F:ATP binding"/>
    <property type="evidence" value="ECO:0007669"/>
    <property type="project" value="UniProtKB-UniRule"/>
</dbReference>
<dbReference type="HOGENOM" id="CLU_035480_0_0_11"/>
<dbReference type="Gene3D" id="3.30.200.20">
    <property type="entry name" value="Phosphorylase Kinase, domain 1"/>
    <property type="match status" value="1"/>
</dbReference>
<evidence type="ECO:0000313" key="10">
    <source>
        <dbReference type="EMBL" id="ADB75965.1"/>
    </source>
</evidence>
<dbReference type="InterPro" id="IPR000719">
    <property type="entry name" value="Prot_kinase_dom"/>
</dbReference>
<evidence type="ECO:0000256" key="4">
    <source>
        <dbReference type="ARBA" id="ARBA00022741"/>
    </source>
</evidence>
<dbReference type="PANTHER" id="PTHR43289:SF6">
    <property type="entry name" value="SERINE_THREONINE-PROTEIN KINASE NEKL-3"/>
    <property type="match status" value="1"/>
</dbReference>
<name>D2SAT0_GEOOG</name>
<keyword evidence="11" id="KW-1185">Reference proteome</keyword>
<dbReference type="PROSITE" id="PS00109">
    <property type="entry name" value="PROTEIN_KINASE_TYR"/>
    <property type="match status" value="1"/>
</dbReference>
<evidence type="ECO:0000256" key="7">
    <source>
        <dbReference type="PROSITE-ProRule" id="PRU10141"/>
    </source>
</evidence>
<dbReference type="STRING" id="526225.Gobs_3363"/>
<evidence type="ECO:0000313" key="11">
    <source>
        <dbReference type="Proteomes" id="UP000001382"/>
    </source>
</evidence>
<gene>
    <name evidence="10" type="ordered locus">Gobs_3363</name>
</gene>
<feature type="binding site" evidence="7">
    <location>
        <position position="58"/>
    </location>
    <ligand>
        <name>ATP</name>
        <dbReference type="ChEBI" id="CHEBI:30616"/>
    </ligand>
</feature>
<evidence type="ECO:0000256" key="5">
    <source>
        <dbReference type="ARBA" id="ARBA00022777"/>
    </source>
</evidence>